<dbReference type="EMBL" id="CP102290">
    <property type="protein sequence ID" value="UWP58321.1"/>
    <property type="molecule type" value="Genomic_DNA"/>
</dbReference>
<name>A0ABY5VCV0_9FIRM</name>
<evidence type="ECO:0000313" key="2">
    <source>
        <dbReference type="EMBL" id="UWP58321.1"/>
    </source>
</evidence>
<gene>
    <name evidence="2" type="ORF">NQ502_13135</name>
</gene>
<dbReference type="PANTHER" id="PTHR43546">
    <property type="entry name" value="UPF0173 METAL-DEPENDENT HYDROLASE MJ1163-RELATED"/>
    <property type="match status" value="1"/>
</dbReference>
<dbReference type="PANTHER" id="PTHR43546:SF8">
    <property type="entry name" value="METALLO-BETA-LACTAMASE DOMAIN-CONTAINING PROTEIN"/>
    <property type="match status" value="1"/>
</dbReference>
<dbReference type="InterPro" id="IPR036866">
    <property type="entry name" value="RibonucZ/Hydroxyglut_hydro"/>
</dbReference>
<dbReference type="Pfam" id="PF12706">
    <property type="entry name" value="Lactamase_B_2"/>
    <property type="match status" value="1"/>
</dbReference>
<evidence type="ECO:0000259" key="1">
    <source>
        <dbReference type="Pfam" id="PF12706"/>
    </source>
</evidence>
<dbReference type="InterPro" id="IPR001279">
    <property type="entry name" value="Metallo-B-lactamas"/>
</dbReference>
<dbReference type="RefSeq" id="WP_028529427.1">
    <property type="nucleotide sequence ID" value="NZ_CABLBR010000024.1"/>
</dbReference>
<keyword evidence="3" id="KW-1185">Reference proteome</keyword>
<evidence type="ECO:0000313" key="3">
    <source>
        <dbReference type="Proteomes" id="UP001060164"/>
    </source>
</evidence>
<dbReference type="Gene3D" id="3.60.15.10">
    <property type="entry name" value="Ribonuclease Z/Hydroxyacylglutathione hydrolase-like"/>
    <property type="match status" value="1"/>
</dbReference>
<sequence>MKNQQTKNQLRITLLANAGIVLEYNGCTLLLDGIYQDDQHDFSNLPPHAWDCVSHYDYLLFTHAHPDHFSPELTLHFLKKYSVWGILLPDSPAFCRETLFPYLNKEQIPYLPLSGDTPHMKIQVKSDISIRILPTAHLDRHYQDVPHFCYLITCGGRSILFTGDVDYTTETFSLLNGQRLDAVFLNPLFFLMLDTPAYFHGVLNTGMLCVYHVPFPQDDTRQINDLLAHRLEILRDSGRTVVVLNEPLEQIVFPQ</sequence>
<dbReference type="SUPFAM" id="SSF56281">
    <property type="entry name" value="Metallo-hydrolase/oxidoreductase"/>
    <property type="match status" value="1"/>
</dbReference>
<protein>
    <submittedName>
        <fullName evidence="2">MBL fold metallo-hydrolase</fullName>
    </submittedName>
</protein>
<accession>A0ABY5VCV0</accession>
<dbReference type="InterPro" id="IPR050114">
    <property type="entry name" value="UPF0173_UPF0282_UlaG_hydrolase"/>
</dbReference>
<proteinExistence type="predicted"/>
<feature type="domain" description="Metallo-beta-lactamase" evidence="1">
    <location>
        <begin position="45"/>
        <end position="176"/>
    </location>
</feature>
<reference evidence="2" key="1">
    <citation type="journal article" date="2022" name="Cell">
        <title>Design, construction, and in vivo augmentation of a complex gut microbiome.</title>
        <authorList>
            <person name="Cheng A.G."/>
            <person name="Ho P.Y."/>
            <person name="Aranda-Diaz A."/>
            <person name="Jain S."/>
            <person name="Yu F.B."/>
            <person name="Meng X."/>
            <person name="Wang M."/>
            <person name="Iakiviak M."/>
            <person name="Nagashima K."/>
            <person name="Zhao A."/>
            <person name="Murugkar P."/>
            <person name="Patil A."/>
            <person name="Atabakhsh K."/>
            <person name="Weakley A."/>
            <person name="Yan J."/>
            <person name="Brumbaugh A.R."/>
            <person name="Higginbottom S."/>
            <person name="Dimas A."/>
            <person name="Shiver A.L."/>
            <person name="Deutschbauer A."/>
            <person name="Neff N."/>
            <person name="Sonnenburg J.L."/>
            <person name="Huang K.C."/>
            <person name="Fischbach M.A."/>
        </authorList>
    </citation>
    <scope>NUCLEOTIDE SEQUENCE</scope>
    <source>
        <strain evidence="2">DSM 19829</strain>
    </source>
</reference>
<dbReference type="Proteomes" id="UP001060164">
    <property type="component" value="Chromosome"/>
</dbReference>
<organism evidence="2 3">
    <name type="scientific">Ruminococcus gauvreauii</name>
    <dbReference type="NCBI Taxonomy" id="438033"/>
    <lineage>
        <taxon>Bacteria</taxon>
        <taxon>Bacillati</taxon>
        <taxon>Bacillota</taxon>
        <taxon>Clostridia</taxon>
        <taxon>Eubacteriales</taxon>
        <taxon>Oscillospiraceae</taxon>
        <taxon>Ruminococcus</taxon>
    </lineage>
</organism>